<feature type="domain" description="PPM-type phosphatase" evidence="1">
    <location>
        <begin position="6"/>
        <end position="255"/>
    </location>
</feature>
<accession>A0A8E7AZ95</accession>
<dbReference type="KEGG" id="mrtj:KHC33_03065"/>
<dbReference type="PANTHER" id="PTHR47992">
    <property type="entry name" value="PROTEIN PHOSPHATASE"/>
    <property type="match status" value="1"/>
</dbReference>
<gene>
    <name evidence="2" type="ORF">KHC33_03065</name>
</gene>
<dbReference type="SMART" id="SM00332">
    <property type="entry name" value="PP2Cc"/>
    <property type="match status" value="1"/>
</dbReference>
<protein>
    <submittedName>
        <fullName evidence="2">Serine/threonine-protein phosphatase</fullName>
    </submittedName>
</protein>
<dbReference type="InterPro" id="IPR015655">
    <property type="entry name" value="PP2C"/>
</dbReference>
<dbReference type="SUPFAM" id="SSF81606">
    <property type="entry name" value="PP2C-like"/>
    <property type="match status" value="1"/>
</dbReference>
<evidence type="ECO:0000313" key="3">
    <source>
        <dbReference type="Proteomes" id="UP000680656"/>
    </source>
</evidence>
<dbReference type="InterPro" id="IPR036457">
    <property type="entry name" value="PPM-type-like_dom_sf"/>
</dbReference>
<dbReference type="EMBL" id="CP075546">
    <property type="protein sequence ID" value="QVV89515.1"/>
    <property type="molecule type" value="Genomic_DNA"/>
</dbReference>
<sequence length="256" mass="27516">MIQLLRIAAITNIGQHRRRNEDSMLVGTKIYAGTSMDVPQVFDTQSPPVILAVADGIGGSVAGDIASSEVMLCLARPPCPDGEEKLTERILQSAASLQNIVRKNPALDGMGTTLAGVLCLKKDLIIFSCGDSRVYLGSPHHHLTQMTRDHSVIQEMIEAGTLTEQKARSHPLGHIITSSLSGGKHRLPPDIRISKTDAMPGSRLIICTDGVWDYGGEEFIEAARSGDPETAAFNILHICYQAGAPDNITLIIADLQ</sequence>
<dbReference type="PROSITE" id="PS51746">
    <property type="entry name" value="PPM_2"/>
    <property type="match status" value="1"/>
</dbReference>
<dbReference type="CDD" id="cd00143">
    <property type="entry name" value="PP2Cc"/>
    <property type="match status" value="1"/>
</dbReference>
<proteinExistence type="predicted"/>
<dbReference type="Proteomes" id="UP000680656">
    <property type="component" value="Chromosome"/>
</dbReference>
<dbReference type="Gene3D" id="3.60.40.10">
    <property type="entry name" value="PPM-type phosphatase domain"/>
    <property type="match status" value="1"/>
</dbReference>
<dbReference type="Pfam" id="PF00481">
    <property type="entry name" value="PP2C"/>
    <property type="match status" value="1"/>
</dbReference>
<dbReference type="GO" id="GO:0004722">
    <property type="term" value="F:protein serine/threonine phosphatase activity"/>
    <property type="evidence" value="ECO:0007669"/>
    <property type="project" value="InterPro"/>
</dbReference>
<reference evidence="2 3" key="1">
    <citation type="submission" date="2021-05" db="EMBL/GenBank/DDBJ databases">
        <title>A novel Methanospirillum isolate from a pyrite-forming mixed culture.</title>
        <authorList>
            <person name="Bunk B."/>
            <person name="Sproer C."/>
            <person name="Spring S."/>
            <person name="Pester M."/>
        </authorList>
    </citation>
    <scope>NUCLEOTIDE SEQUENCE [LARGE SCALE GENOMIC DNA]</scope>
    <source>
        <strain evidence="2 3">J.3.6.1-F.2.7.3</strain>
    </source>
</reference>
<dbReference type="GeneID" id="65096131"/>
<dbReference type="RefSeq" id="WP_214420309.1">
    <property type="nucleotide sequence ID" value="NZ_CP075546.1"/>
</dbReference>
<evidence type="ECO:0000313" key="2">
    <source>
        <dbReference type="EMBL" id="QVV89515.1"/>
    </source>
</evidence>
<name>A0A8E7AZ95_9EURY</name>
<keyword evidence="3" id="KW-1185">Reference proteome</keyword>
<evidence type="ECO:0000259" key="1">
    <source>
        <dbReference type="PROSITE" id="PS51746"/>
    </source>
</evidence>
<dbReference type="InterPro" id="IPR001932">
    <property type="entry name" value="PPM-type_phosphatase-like_dom"/>
</dbReference>
<organism evidence="2 3">
    <name type="scientific">Methanospirillum purgamenti</name>
    <dbReference type="NCBI Taxonomy" id="2834276"/>
    <lineage>
        <taxon>Archaea</taxon>
        <taxon>Methanobacteriati</taxon>
        <taxon>Methanobacteriota</taxon>
        <taxon>Stenosarchaea group</taxon>
        <taxon>Methanomicrobia</taxon>
        <taxon>Methanomicrobiales</taxon>
        <taxon>Methanospirillaceae</taxon>
        <taxon>Methanospirillum</taxon>
    </lineage>
</organism>
<dbReference type="SMART" id="SM00331">
    <property type="entry name" value="PP2C_SIG"/>
    <property type="match status" value="1"/>
</dbReference>
<dbReference type="AlphaFoldDB" id="A0A8E7AZ95"/>